<dbReference type="RefSeq" id="XP_073805118.1">
    <property type="nucleotide sequence ID" value="XM_073949017.1"/>
</dbReference>
<keyword evidence="1" id="KW-1185">Reference proteome</keyword>
<gene>
    <name evidence="2" type="primary">LOC137489791</name>
</gene>
<accession>A0AC58JF56</accession>
<proteinExistence type="predicted"/>
<organism evidence="1 2">
    <name type="scientific">Danio rerio</name>
    <name type="common">Zebrafish</name>
    <name type="synonym">Brachydanio rerio</name>
    <dbReference type="NCBI Taxonomy" id="7955"/>
    <lineage>
        <taxon>Eukaryota</taxon>
        <taxon>Metazoa</taxon>
        <taxon>Chordata</taxon>
        <taxon>Craniata</taxon>
        <taxon>Vertebrata</taxon>
        <taxon>Euteleostomi</taxon>
        <taxon>Actinopterygii</taxon>
        <taxon>Neopterygii</taxon>
        <taxon>Teleostei</taxon>
        <taxon>Ostariophysi</taxon>
        <taxon>Cypriniformes</taxon>
        <taxon>Danionidae</taxon>
        <taxon>Danioninae</taxon>
        <taxon>Danio</taxon>
    </lineage>
</organism>
<sequence length="173" mass="20047">MVKQSRGGIHAICQSSCTQVMYMCCRSKHEVSARTSAIYPRDFWVCFCQVGSPQQNKPPTWFYTAHALPAATKHRDRLKRRRDLEREKDVLWAGLEVVEQTQLWYQTRLQLNSQRHLSTENVDRQGRWSCALRSSLQRVNGSLGSLMTDSSIWINPEENGGSDWDIRWSNAMI</sequence>
<protein>
    <submittedName>
        <fullName evidence="2">Uncharacterized protein isoform X1</fullName>
    </submittedName>
</protein>
<evidence type="ECO:0000313" key="2">
    <source>
        <dbReference type="RefSeq" id="XP_073805118.1"/>
    </source>
</evidence>
<dbReference type="Proteomes" id="UP000000437">
    <property type="component" value="Chromosome 4"/>
</dbReference>
<name>A0AC58JF56_DANRE</name>
<reference evidence="2" key="1">
    <citation type="submission" date="2025-08" db="UniProtKB">
        <authorList>
            <consortium name="RefSeq"/>
        </authorList>
    </citation>
    <scope>IDENTIFICATION</scope>
    <source>
        <strain evidence="2">Tuebingen</strain>
        <tissue evidence="2">Fibroblasts and whole tissue</tissue>
    </source>
</reference>
<evidence type="ECO:0000313" key="1">
    <source>
        <dbReference type="Proteomes" id="UP000000437"/>
    </source>
</evidence>